<comment type="caution">
    <text evidence="2">The sequence shown here is derived from an EMBL/GenBank/DDBJ whole genome shotgun (WGS) entry which is preliminary data.</text>
</comment>
<sequence>EHPERGYYYYYPYLYPQGPVERRPKVTRAKSPYGDLAEEGLTRNLVIDISKGTIGWAEDEEKSKNNNATAITPNYPPMYPPQPYYPYSPPPYYYYYQEDEGILSKLWSHIWPFGEKEKTPKYYTTQVLPAPHPYTYPQTPNYSLPETSQSAQIQPYVEPQKQIQPPSTPNTKKKENPWSWE</sequence>
<accession>A0A2N7Q7S0</accession>
<organism evidence="2 3">
    <name type="scientific">Thermodesulfobacterium geofontis</name>
    <dbReference type="NCBI Taxonomy" id="1295609"/>
    <lineage>
        <taxon>Bacteria</taxon>
        <taxon>Pseudomonadati</taxon>
        <taxon>Thermodesulfobacteriota</taxon>
        <taxon>Thermodesulfobacteria</taxon>
        <taxon>Thermodesulfobacteriales</taxon>
        <taxon>Thermodesulfobacteriaceae</taxon>
        <taxon>Thermodesulfobacterium</taxon>
    </lineage>
</organism>
<evidence type="ECO:0000313" key="3">
    <source>
        <dbReference type="Proteomes" id="UP000235619"/>
    </source>
</evidence>
<evidence type="ECO:0000313" key="2">
    <source>
        <dbReference type="EMBL" id="PMP94195.1"/>
    </source>
</evidence>
<dbReference type="AlphaFoldDB" id="A0A2N7Q7S0"/>
<evidence type="ECO:0000256" key="1">
    <source>
        <dbReference type="SAM" id="MobiDB-lite"/>
    </source>
</evidence>
<reference evidence="2 3" key="1">
    <citation type="submission" date="2018-01" db="EMBL/GenBank/DDBJ databases">
        <title>Metagenomic assembled genomes from two thermal pools in the Uzon Caldera, Kamchatka, Russia.</title>
        <authorList>
            <person name="Wilkins L."/>
            <person name="Ettinger C."/>
        </authorList>
    </citation>
    <scope>NUCLEOTIDE SEQUENCE [LARGE SCALE GENOMIC DNA]</scope>
    <source>
        <strain evidence="2">ARK-04</strain>
    </source>
</reference>
<gene>
    <name evidence="2" type="ORF">C0169_06895</name>
</gene>
<feature type="compositionally biased region" description="Polar residues" evidence="1">
    <location>
        <begin position="136"/>
        <end position="153"/>
    </location>
</feature>
<feature type="non-terminal residue" evidence="2">
    <location>
        <position position="1"/>
    </location>
</feature>
<feature type="compositionally biased region" description="Basic and acidic residues" evidence="1">
    <location>
        <begin position="172"/>
        <end position="181"/>
    </location>
</feature>
<protein>
    <submittedName>
        <fullName evidence="2">Uncharacterized protein</fullName>
    </submittedName>
</protein>
<feature type="region of interest" description="Disordered" evidence="1">
    <location>
        <begin position="134"/>
        <end position="181"/>
    </location>
</feature>
<dbReference type="Proteomes" id="UP000235619">
    <property type="component" value="Unassembled WGS sequence"/>
</dbReference>
<name>A0A2N7Q7S0_9BACT</name>
<dbReference type="EMBL" id="PNJD01000419">
    <property type="protein sequence ID" value="PMP94195.1"/>
    <property type="molecule type" value="Genomic_DNA"/>
</dbReference>
<proteinExistence type="predicted"/>